<gene>
    <name evidence="2" type="ORF">SAMN04488541_10383</name>
</gene>
<dbReference type="AlphaFoldDB" id="A0A1I2IWC6"/>
<sequence>MEKLSLYQMTEIKGGSLTDVGDIACAVVGVGDGVIGILAARAVLTVTPAGATILGVAGIACGAYAISRIAGWL</sequence>
<name>A0A1I2IWC6_9BACT</name>
<feature type="transmembrane region" description="Helical" evidence="1">
    <location>
        <begin position="46"/>
        <end position="66"/>
    </location>
</feature>
<keyword evidence="3" id="KW-1185">Reference proteome</keyword>
<evidence type="ECO:0000313" key="2">
    <source>
        <dbReference type="EMBL" id="SFF46705.1"/>
    </source>
</evidence>
<dbReference type="Proteomes" id="UP000199513">
    <property type="component" value="Unassembled WGS sequence"/>
</dbReference>
<evidence type="ECO:0000313" key="3">
    <source>
        <dbReference type="Proteomes" id="UP000199513"/>
    </source>
</evidence>
<proteinExistence type="predicted"/>
<accession>A0A1I2IWC6</accession>
<dbReference type="STRING" id="1003.SAMN04488541_10383"/>
<evidence type="ECO:0000256" key="1">
    <source>
        <dbReference type="SAM" id="Phobius"/>
    </source>
</evidence>
<keyword evidence="1" id="KW-1133">Transmembrane helix</keyword>
<dbReference type="EMBL" id="FONY01000038">
    <property type="protein sequence ID" value="SFF46705.1"/>
    <property type="molecule type" value="Genomic_DNA"/>
</dbReference>
<organism evidence="2 3">
    <name type="scientific">Thermoflexibacter ruber</name>
    <dbReference type="NCBI Taxonomy" id="1003"/>
    <lineage>
        <taxon>Bacteria</taxon>
        <taxon>Pseudomonadati</taxon>
        <taxon>Bacteroidota</taxon>
        <taxon>Cytophagia</taxon>
        <taxon>Cytophagales</taxon>
        <taxon>Thermoflexibacteraceae</taxon>
        <taxon>Thermoflexibacter</taxon>
    </lineage>
</organism>
<keyword evidence="1" id="KW-0472">Membrane</keyword>
<keyword evidence="1" id="KW-0812">Transmembrane</keyword>
<protein>
    <submittedName>
        <fullName evidence="2">Uncharacterized protein</fullName>
    </submittedName>
</protein>
<reference evidence="2 3" key="1">
    <citation type="submission" date="2016-10" db="EMBL/GenBank/DDBJ databases">
        <authorList>
            <person name="de Groot N.N."/>
        </authorList>
    </citation>
    <scope>NUCLEOTIDE SEQUENCE [LARGE SCALE GENOMIC DNA]</scope>
    <source>
        <strain>GEY</strain>
        <strain evidence="3">DSM 9560</strain>
    </source>
</reference>
<dbReference type="RefSeq" id="WP_091548808.1">
    <property type="nucleotide sequence ID" value="NZ_FONY01000038.1"/>
</dbReference>
<feature type="transmembrane region" description="Helical" evidence="1">
    <location>
        <begin position="20"/>
        <end position="40"/>
    </location>
</feature>